<dbReference type="RefSeq" id="WP_150600858.1">
    <property type="nucleotide sequence ID" value="NZ_CABPRW010000013.1"/>
</dbReference>
<evidence type="ECO:0000259" key="1">
    <source>
        <dbReference type="Pfam" id="PF21663"/>
    </source>
</evidence>
<sequence>MTVSWSATKPTQKSAVNALSIGESRRTKSIEAATQFLGKVVDKCQEKNLSPVPEFFRLLGNDASKRHEAFAGIHHVTSSRLDEPMLGMTDKSKILTLMAVLHDPRCINPNNGEIRPDRTASVISSLGAPHGIDLSDVTVMPGIYFNGDTDAIEFPGDPPVKLEGLQQRIADARTAAKARQPMPVATDLNAMVPTRSPTLGKLQELSLGDMHGNVKLLLFQLVNTGVLEIKNEAAWVDCMKALQGASKHTPFGPSQTTTGKLNAQAQGSLTANALDFQELLGRAVKPGDNGDAKLVLLGDLLNDRGHNDFCMLSAFAALNHCGVAFTVIASNHDTEFLRFFDQAKLLPPEASWRSKLDEMLGARQDGVSASGTSRGEYDSLKSLVAMMDYVGPGGIEERALLRDTVTHMVETHYRTHFKLIEQSCDQSAYYSHGPGVNPVYQSLSRNAGITDDSLCFGESVAIINKSCLSEAFESEEGFNKTFLPQHTHDDMLGSKFDPDTVAATALVWGHGVKNNGPLFAELSDDFALADDFQRNIHGHTPLGPDAWRYQDALADGAIDLANTIAKNDREGLQAFVSAADKVDGKPMVDALGLLTNMLLEAGKIVEGSGEGAAVIAYLTDQMGIAVPDNVKEFLLKDDQAVEDMARTFSGEVEPAKITPLARDIERAGLGGTSFEFKRAVNRLLGFAAKIGLVKPRTNADAQTAPSAQFRNVGVTLGDRVAAEMDATPTPLSVGDRIATALTSMLDQLSRIGEARAAVKNHENAEFYNSLDGNKGKPMLDRFKVPILDPDTGYFAYEKVAREREVFAIPAGFDLVDYK</sequence>
<gene>
    <name evidence="2" type="ORF">PFI31113_04428</name>
</gene>
<evidence type="ECO:0000313" key="2">
    <source>
        <dbReference type="EMBL" id="VVE46876.1"/>
    </source>
</evidence>
<name>A0A5E4YDM7_9BURK</name>
<dbReference type="SUPFAM" id="SSF56300">
    <property type="entry name" value="Metallo-dependent phosphatases"/>
    <property type="match status" value="1"/>
</dbReference>
<feature type="domain" description="WipA-like phosphatase" evidence="1">
    <location>
        <begin position="295"/>
        <end position="450"/>
    </location>
</feature>
<dbReference type="Proteomes" id="UP000382577">
    <property type="component" value="Unassembled WGS sequence"/>
</dbReference>
<dbReference type="GO" id="GO:0016791">
    <property type="term" value="F:phosphatase activity"/>
    <property type="evidence" value="ECO:0007669"/>
    <property type="project" value="InterPro"/>
</dbReference>
<dbReference type="InterPro" id="IPR048521">
    <property type="entry name" value="WipA_Phos"/>
</dbReference>
<dbReference type="Pfam" id="PF21663">
    <property type="entry name" value="WipA_Phos"/>
    <property type="match status" value="1"/>
</dbReference>
<dbReference type="AlphaFoldDB" id="A0A5E4YDM7"/>
<organism evidence="2 3">
    <name type="scientific">Pandoraea fibrosis</name>
    <dbReference type="NCBI Taxonomy" id="1891094"/>
    <lineage>
        <taxon>Bacteria</taxon>
        <taxon>Pseudomonadati</taxon>
        <taxon>Pseudomonadota</taxon>
        <taxon>Betaproteobacteria</taxon>
        <taxon>Burkholderiales</taxon>
        <taxon>Burkholderiaceae</taxon>
        <taxon>Pandoraea</taxon>
    </lineage>
</organism>
<proteinExistence type="predicted"/>
<accession>A0A5E4YDM7</accession>
<dbReference type="EMBL" id="CABPRW010000013">
    <property type="protein sequence ID" value="VVE46876.1"/>
    <property type="molecule type" value="Genomic_DNA"/>
</dbReference>
<reference evidence="2 3" key="1">
    <citation type="submission" date="2019-08" db="EMBL/GenBank/DDBJ databases">
        <authorList>
            <person name="Peeters C."/>
        </authorList>
    </citation>
    <scope>NUCLEOTIDE SEQUENCE [LARGE SCALE GENOMIC DNA]</scope>
    <source>
        <strain evidence="2 3">LMG 31113</strain>
    </source>
</reference>
<dbReference type="OrthoDB" id="9807890at2"/>
<protein>
    <recommendedName>
        <fullName evidence="1">WipA-like phosphatase domain-containing protein</fullName>
    </recommendedName>
</protein>
<dbReference type="InterPro" id="IPR029052">
    <property type="entry name" value="Metallo-depent_PP-like"/>
</dbReference>
<evidence type="ECO:0000313" key="3">
    <source>
        <dbReference type="Proteomes" id="UP000382577"/>
    </source>
</evidence>